<evidence type="ECO:0000259" key="5">
    <source>
        <dbReference type="Pfam" id="PF25023"/>
    </source>
</evidence>
<dbReference type="Proteomes" id="UP001152747">
    <property type="component" value="Unassembled WGS sequence"/>
</dbReference>
<keyword evidence="8" id="KW-1185">Reference proteome</keyword>
<dbReference type="Pfam" id="PF15636">
    <property type="entry name" value="Tox-GHH"/>
    <property type="match status" value="1"/>
</dbReference>
<proteinExistence type="predicted"/>
<sequence length="625" mass="70656">MCPEILIFPIFRISYDERTGRIASLNGFSVISDATTSRSSGHGLMYETSKIDSHRQIIEIKMMFGDARAKMSIKRDGFGRAQEELLEIQETSGFGSKTIKTIRSFDGSGRLAGIEQGDLKTILKYNSDGRLEKLNDQIVEYHRGGALKIFADILYKVDTIGWVQKRNNISFGYDGKGRLIRTKKDGENENIELIYDHEDRLISIKKGAAADLINLYYGYPKNPKKVSHFSKNAVISTIFYDENNLPFAISSSDGRRFGVICDEMGTLRLISTDSKIVKFIERGIFGKVLEDLDPGFWIPVGYLGGIEIDGLDLVILENGRALDLISGRYLSISPETVLRLEFEDLENSIDLLALETKYQPFALPGIPEDFESWFKIVGLSPDLLPNVHLGLPSSSSSSFSSPVTHRLLNSFPSKLDSLSHINTIRPSRLIDQQNALKSNEWSIEDIGFSNLLLINENEKSLIETVTLPILDKSEAEIVHKLLDGSKNVDFFTWSPIPVRHFWKKIDAIPVLSSASLPHFTLVVNKENAELRNGKTKIIVHFANDKKEVVKKLTDDLRNREQISVWKAERKRVDSNSDEPLWINWTDREKRELKSKGSVSGYSIDLKSHSPYFSTIHSWKFVNLSN</sequence>
<dbReference type="AlphaFoldDB" id="A0A9P1IJ84"/>
<dbReference type="PANTHER" id="PTHR11219:SF69">
    <property type="entry name" value="TENEURIN-A"/>
    <property type="match status" value="1"/>
</dbReference>
<keyword evidence="1" id="KW-0245">EGF-like domain</keyword>
<dbReference type="OrthoDB" id="442731at2759"/>
<evidence type="ECO:0000313" key="6">
    <source>
        <dbReference type="EMBL" id="CAI5444222.1"/>
    </source>
</evidence>
<dbReference type="InterPro" id="IPR051216">
    <property type="entry name" value="Teneurin"/>
</dbReference>
<evidence type="ECO:0000259" key="4">
    <source>
        <dbReference type="Pfam" id="PF15636"/>
    </source>
</evidence>
<evidence type="ECO:0000256" key="3">
    <source>
        <dbReference type="ARBA" id="ARBA00023157"/>
    </source>
</evidence>
<name>A0A9P1IJ84_9PELO</name>
<accession>A0A9P1IJ84</accession>
<keyword evidence="3" id="KW-1015">Disulfide bond</keyword>
<evidence type="ECO:0000256" key="2">
    <source>
        <dbReference type="ARBA" id="ARBA00022737"/>
    </source>
</evidence>
<dbReference type="PANTHER" id="PTHR11219">
    <property type="entry name" value="TENEURIN AND N-ACETYLGLUCOSAMINE-1-PHOSPHODIESTER ALPHA-N-ACETYLGLUCOSAMINIDASE"/>
    <property type="match status" value="1"/>
</dbReference>
<protein>
    <recommendedName>
        <fullName evidence="9">Tox-GHH domain-containing protein</fullName>
    </recommendedName>
</protein>
<evidence type="ECO:0000313" key="7">
    <source>
        <dbReference type="EMBL" id="CAI5444237.1"/>
    </source>
</evidence>
<dbReference type="Pfam" id="PF25023">
    <property type="entry name" value="TEN_YD-shell"/>
    <property type="match status" value="1"/>
</dbReference>
<dbReference type="Gene3D" id="2.180.10.10">
    <property type="entry name" value="RHS repeat-associated core"/>
    <property type="match status" value="1"/>
</dbReference>
<dbReference type="InterPro" id="IPR056823">
    <property type="entry name" value="TEN-like_YD-shell"/>
</dbReference>
<evidence type="ECO:0000313" key="8">
    <source>
        <dbReference type="Proteomes" id="UP001152747"/>
    </source>
</evidence>
<organism evidence="6 8">
    <name type="scientific">Caenorhabditis angaria</name>
    <dbReference type="NCBI Taxonomy" id="860376"/>
    <lineage>
        <taxon>Eukaryota</taxon>
        <taxon>Metazoa</taxon>
        <taxon>Ecdysozoa</taxon>
        <taxon>Nematoda</taxon>
        <taxon>Chromadorea</taxon>
        <taxon>Rhabditida</taxon>
        <taxon>Rhabditina</taxon>
        <taxon>Rhabditomorpha</taxon>
        <taxon>Rhabditoidea</taxon>
        <taxon>Rhabditidae</taxon>
        <taxon>Peloderinae</taxon>
        <taxon>Caenorhabditis</taxon>
    </lineage>
</organism>
<reference evidence="6" key="1">
    <citation type="submission" date="2022-11" db="EMBL/GenBank/DDBJ databases">
        <authorList>
            <person name="Kikuchi T."/>
        </authorList>
    </citation>
    <scope>NUCLEOTIDE SEQUENCE</scope>
    <source>
        <strain evidence="6">PS1010</strain>
    </source>
</reference>
<dbReference type="InterPro" id="IPR028916">
    <property type="entry name" value="Tox-GHH_dom"/>
</dbReference>
<feature type="domain" description="Teneurin-like YD-shell" evidence="5">
    <location>
        <begin position="8"/>
        <end position="332"/>
    </location>
</feature>
<dbReference type="GO" id="GO:0008045">
    <property type="term" value="P:motor neuron axon guidance"/>
    <property type="evidence" value="ECO:0007669"/>
    <property type="project" value="TreeGrafter"/>
</dbReference>
<comment type="caution">
    <text evidence="6">The sequence shown here is derived from an EMBL/GenBank/DDBJ whole genome shotgun (WGS) entry which is preliminary data.</text>
</comment>
<keyword evidence="2" id="KW-0677">Repeat</keyword>
<feature type="domain" description="Tox-GHH" evidence="4">
    <location>
        <begin position="550"/>
        <end position="606"/>
    </location>
</feature>
<dbReference type="EMBL" id="CANHGI010000003">
    <property type="protein sequence ID" value="CAI5444222.1"/>
    <property type="molecule type" value="Genomic_DNA"/>
</dbReference>
<evidence type="ECO:0008006" key="9">
    <source>
        <dbReference type="Google" id="ProtNLM"/>
    </source>
</evidence>
<dbReference type="EMBL" id="CANHGI010000003">
    <property type="protein sequence ID" value="CAI5444237.1"/>
    <property type="molecule type" value="Genomic_DNA"/>
</dbReference>
<evidence type="ECO:0000256" key="1">
    <source>
        <dbReference type="ARBA" id="ARBA00022536"/>
    </source>
</evidence>
<gene>
    <name evidence="6" type="ORF">CAMP_LOCUS6859</name>
    <name evidence="7" type="ORF">CAMP_LOCUS6874</name>
</gene>